<dbReference type="EMBL" id="AZAC01000011">
    <property type="protein sequence ID" value="KIX14189.1"/>
    <property type="molecule type" value="Genomic_DNA"/>
</dbReference>
<comment type="caution">
    <text evidence="7">The sequence shown here is derived from an EMBL/GenBank/DDBJ whole genome shotgun (WGS) entry which is preliminary data.</text>
</comment>
<dbReference type="InterPro" id="IPR016156">
    <property type="entry name" value="FAD/NAD-linked_Rdtase_dimer_sf"/>
</dbReference>
<evidence type="ECO:0000256" key="4">
    <source>
        <dbReference type="ARBA" id="ARBA00022827"/>
    </source>
</evidence>
<dbReference type="InterPro" id="IPR050260">
    <property type="entry name" value="FAD-bd_OxRdtase"/>
</dbReference>
<dbReference type="InterPro" id="IPR023753">
    <property type="entry name" value="FAD/NAD-binding_dom"/>
</dbReference>
<organism evidence="7 8">
    <name type="scientific">Dethiosulfatarculus sandiegensis</name>
    <dbReference type="NCBI Taxonomy" id="1429043"/>
    <lineage>
        <taxon>Bacteria</taxon>
        <taxon>Pseudomonadati</taxon>
        <taxon>Thermodesulfobacteriota</taxon>
        <taxon>Desulfarculia</taxon>
        <taxon>Desulfarculales</taxon>
        <taxon>Desulfarculaceae</taxon>
        <taxon>Dethiosulfatarculus</taxon>
    </lineage>
</organism>
<dbReference type="PANTHER" id="PTHR43429:SF3">
    <property type="entry name" value="NITRITE REDUCTASE [NAD(P)H]"/>
    <property type="match status" value="1"/>
</dbReference>
<dbReference type="GO" id="GO:0016491">
    <property type="term" value="F:oxidoreductase activity"/>
    <property type="evidence" value="ECO:0007669"/>
    <property type="project" value="InterPro"/>
</dbReference>
<feature type="domain" description="NADH-rubredoxin oxidoreductase C-terminal" evidence="6">
    <location>
        <begin position="313"/>
        <end position="378"/>
    </location>
</feature>
<dbReference type="InterPro" id="IPR041575">
    <property type="entry name" value="Rubredoxin_C"/>
</dbReference>
<dbReference type="STRING" id="1429043.X474_09265"/>
<dbReference type="PATRIC" id="fig|1429043.3.peg.1959"/>
<evidence type="ECO:0000313" key="8">
    <source>
        <dbReference type="Proteomes" id="UP000032233"/>
    </source>
</evidence>
<dbReference type="InterPro" id="IPR036188">
    <property type="entry name" value="FAD/NAD-bd_sf"/>
</dbReference>
<dbReference type="PRINTS" id="PR00469">
    <property type="entry name" value="PNDRDTASEII"/>
</dbReference>
<protein>
    <submittedName>
        <fullName evidence="7">FAD-dependent pyridine nucleotide-disulfide oxidoreductase</fullName>
    </submittedName>
</protein>
<dbReference type="PANTHER" id="PTHR43429">
    <property type="entry name" value="PYRIDINE NUCLEOTIDE-DISULFIDE OXIDOREDUCTASE DOMAIN-CONTAINING"/>
    <property type="match status" value="1"/>
</dbReference>
<dbReference type="InParanoid" id="A0A0D2J7J7"/>
<dbReference type="Pfam" id="PF18267">
    <property type="entry name" value="Rubredoxin_C"/>
    <property type="match status" value="1"/>
</dbReference>
<evidence type="ECO:0000259" key="5">
    <source>
        <dbReference type="Pfam" id="PF07992"/>
    </source>
</evidence>
<dbReference type="SUPFAM" id="SSF51905">
    <property type="entry name" value="FAD/NAD(P)-binding domain"/>
    <property type="match status" value="2"/>
</dbReference>
<keyword evidence="4" id="KW-0274">FAD</keyword>
<dbReference type="Proteomes" id="UP000032233">
    <property type="component" value="Unassembled WGS sequence"/>
</dbReference>
<proteinExistence type="inferred from homology"/>
<dbReference type="AlphaFoldDB" id="A0A0D2J7J7"/>
<dbReference type="Pfam" id="PF07992">
    <property type="entry name" value="Pyr_redox_2"/>
    <property type="match status" value="1"/>
</dbReference>
<feature type="domain" description="FAD/NAD(P)-binding" evidence="5">
    <location>
        <begin position="3"/>
        <end position="293"/>
    </location>
</feature>
<comment type="cofactor">
    <cofactor evidence="1">
        <name>FAD</name>
        <dbReference type="ChEBI" id="CHEBI:57692"/>
    </cofactor>
</comment>
<dbReference type="OrthoDB" id="9768666at2"/>
<evidence type="ECO:0000313" key="7">
    <source>
        <dbReference type="EMBL" id="KIX14189.1"/>
    </source>
</evidence>
<reference evidence="7 8" key="1">
    <citation type="submission" date="2013-11" db="EMBL/GenBank/DDBJ databases">
        <title>Metagenomic analysis of a methanogenic consortium involved in long chain n-alkane degradation.</title>
        <authorList>
            <person name="Davidova I.A."/>
            <person name="Callaghan A.V."/>
            <person name="Wawrik B."/>
            <person name="Pruitt S."/>
            <person name="Marks C."/>
            <person name="Duncan K.E."/>
            <person name="Suflita J.M."/>
        </authorList>
    </citation>
    <scope>NUCLEOTIDE SEQUENCE [LARGE SCALE GENOMIC DNA]</scope>
    <source>
        <strain evidence="7 8">SPR</strain>
    </source>
</reference>
<evidence type="ECO:0000256" key="1">
    <source>
        <dbReference type="ARBA" id="ARBA00001974"/>
    </source>
</evidence>
<keyword evidence="3" id="KW-0285">Flavoprotein</keyword>
<evidence type="ECO:0000259" key="6">
    <source>
        <dbReference type="Pfam" id="PF18267"/>
    </source>
</evidence>
<dbReference type="FunCoup" id="A0A0D2J7J7">
    <property type="interactions" value="105"/>
</dbReference>
<gene>
    <name evidence="7" type="ORF">X474_09265</name>
</gene>
<sequence length="399" mass="43122">MKKYLIIGNGVAGATAAGKIRSLDSEASITVISDETSPFYYRPRLPEFMAGEVDIKTITLRDQKWYEQKRIELLLGQTAKKIDINDKTVETDKGPSLPYDELLLATGAHPFIPPVPGADKENVFSLRTVEDARKIAKAAGETDAVILLGGGLLGLETGAALVRMGLKPVIVEMFDRLLPRQLDPTGAKLLQKRLGKMGFEFHLGTAAQEITGKDKANGVLLKNGTSLEGGFVVFSAGIRGNIELAKQAGLDIQNGLVVDDRMQTSLPNIWAAGDQVEHAGRLYGIWQASQAQGEVAGENMAGGDAKYTGTVMSNSLKVVGVDLFSAGDIDPEDEKKSAVYLDDNSYRKIVFDQGAITGAIFYGLTKGVMEVKSAMSTGTQGLRFLDDMKNKDFNFKRLQ</sequence>
<dbReference type="Gene3D" id="3.30.390.30">
    <property type="match status" value="1"/>
</dbReference>
<evidence type="ECO:0000256" key="3">
    <source>
        <dbReference type="ARBA" id="ARBA00022630"/>
    </source>
</evidence>
<keyword evidence="8" id="KW-1185">Reference proteome</keyword>
<comment type="similarity">
    <text evidence="2">Belongs to the FAD-dependent oxidoreductase family.</text>
</comment>
<dbReference type="Gene3D" id="3.50.50.60">
    <property type="entry name" value="FAD/NAD(P)-binding domain"/>
    <property type="match status" value="2"/>
</dbReference>
<name>A0A0D2J7J7_9BACT</name>
<evidence type="ECO:0000256" key="2">
    <source>
        <dbReference type="ARBA" id="ARBA00006442"/>
    </source>
</evidence>
<dbReference type="PRINTS" id="PR00368">
    <property type="entry name" value="FADPNR"/>
</dbReference>
<dbReference type="RefSeq" id="WP_044348078.1">
    <property type="nucleotide sequence ID" value="NZ_AZAC01000011.1"/>
</dbReference>
<accession>A0A0D2J7J7</accession>